<evidence type="ECO:0000313" key="10">
    <source>
        <dbReference type="EMBL" id="SHH23718.1"/>
    </source>
</evidence>
<dbReference type="PANTHER" id="PTHR22911">
    <property type="entry name" value="ACYL-MALONYL CONDENSING ENZYME-RELATED"/>
    <property type="match status" value="1"/>
</dbReference>
<organism evidence="10 11">
    <name type="scientific">Virgibacillus chiguensis</name>
    <dbReference type="NCBI Taxonomy" id="411959"/>
    <lineage>
        <taxon>Bacteria</taxon>
        <taxon>Bacillati</taxon>
        <taxon>Bacillota</taxon>
        <taxon>Bacilli</taxon>
        <taxon>Bacillales</taxon>
        <taxon>Bacillaceae</taxon>
        <taxon>Virgibacillus</taxon>
    </lineage>
</organism>
<dbReference type="PANTHER" id="PTHR22911:SF137">
    <property type="entry name" value="SOLUTE CARRIER FAMILY 35 MEMBER G2-RELATED"/>
    <property type="match status" value="1"/>
</dbReference>
<feature type="transmembrane region" description="Helical" evidence="8">
    <location>
        <begin position="270"/>
        <end position="289"/>
    </location>
</feature>
<protein>
    <submittedName>
        <fullName evidence="10">Chloramphenicol-sensitive protein RarD</fullName>
    </submittedName>
</protein>
<dbReference type="AlphaFoldDB" id="A0A1M5RC28"/>
<keyword evidence="7 8" id="KW-0472">Membrane</keyword>
<evidence type="ECO:0000313" key="11">
    <source>
        <dbReference type="Proteomes" id="UP000184079"/>
    </source>
</evidence>
<name>A0A1M5RC28_9BACI</name>
<dbReference type="InterPro" id="IPR004626">
    <property type="entry name" value="RarD"/>
</dbReference>
<feature type="transmembrane region" description="Helical" evidence="8">
    <location>
        <begin position="9"/>
        <end position="27"/>
    </location>
</feature>
<evidence type="ECO:0000256" key="2">
    <source>
        <dbReference type="ARBA" id="ARBA00007362"/>
    </source>
</evidence>
<comment type="similarity">
    <text evidence="2">Belongs to the EamA transporter family.</text>
</comment>
<dbReference type="InterPro" id="IPR037185">
    <property type="entry name" value="EmrE-like"/>
</dbReference>
<evidence type="ECO:0000256" key="4">
    <source>
        <dbReference type="ARBA" id="ARBA00022475"/>
    </source>
</evidence>
<feature type="transmembrane region" description="Helical" evidence="8">
    <location>
        <begin position="183"/>
        <end position="203"/>
    </location>
</feature>
<dbReference type="Pfam" id="PF00892">
    <property type="entry name" value="EamA"/>
    <property type="match status" value="2"/>
</dbReference>
<evidence type="ECO:0000256" key="5">
    <source>
        <dbReference type="ARBA" id="ARBA00022692"/>
    </source>
</evidence>
<dbReference type="NCBIfam" id="TIGR00688">
    <property type="entry name" value="rarD"/>
    <property type="match status" value="1"/>
</dbReference>
<feature type="transmembrane region" description="Helical" evidence="8">
    <location>
        <begin position="77"/>
        <end position="97"/>
    </location>
</feature>
<accession>A0A1M5RC28</accession>
<evidence type="ECO:0000259" key="9">
    <source>
        <dbReference type="Pfam" id="PF00892"/>
    </source>
</evidence>
<sequence>MSVTQEKTGIIHTLGAYALWGVLPIYWKLLETVSPGETLAHRIIWSAIFMIIIVLSVGKWHELLREWKALMQNRRKFIGVFMATTVISLNWLTFIWAVHNDHVIQASLGYYINPLISILLGILVLKESFTFRQTISFIMAAIGVLYLTISYGVFPWISLLLATSFGLYGLLKKKIDIGPMIGLTIETMLISPIALLFLCFLPQSTFQWGTILSTTNMLLIGAGVVTAIPLLLFASGAKRISLSLVGFLQYLAPTLMLLIGVFLYNEPFTSAHFIAFLFIWLALINYLLASYQKPTKKQFQKAN</sequence>
<keyword evidence="3" id="KW-0813">Transport</keyword>
<feature type="transmembrane region" description="Helical" evidence="8">
    <location>
        <begin position="39"/>
        <end position="57"/>
    </location>
</feature>
<dbReference type="Proteomes" id="UP000184079">
    <property type="component" value="Unassembled WGS sequence"/>
</dbReference>
<dbReference type="OrthoDB" id="369870at2"/>
<keyword evidence="11" id="KW-1185">Reference proteome</keyword>
<feature type="transmembrane region" description="Helical" evidence="8">
    <location>
        <begin position="215"/>
        <end position="234"/>
    </location>
</feature>
<feature type="transmembrane region" description="Helical" evidence="8">
    <location>
        <begin position="103"/>
        <end position="122"/>
    </location>
</feature>
<dbReference type="EMBL" id="FQXD01000005">
    <property type="protein sequence ID" value="SHH23718.1"/>
    <property type="molecule type" value="Genomic_DNA"/>
</dbReference>
<proteinExistence type="inferred from homology"/>
<feature type="domain" description="EamA" evidence="9">
    <location>
        <begin position="8"/>
        <end position="148"/>
    </location>
</feature>
<comment type="subcellular location">
    <subcellularLocation>
        <location evidence="1">Cell membrane</location>
        <topology evidence="1">Multi-pass membrane protein</topology>
    </subcellularLocation>
</comment>
<evidence type="ECO:0000256" key="8">
    <source>
        <dbReference type="SAM" id="Phobius"/>
    </source>
</evidence>
<feature type="transmembrane region" description="Helical" evidence="8">
    <location>
        <begin position="241"/>
        <end position="264"/>
    </location>
</feature>
<dbReference type="InterPro" id="IPR000620">
    <property type="entry name" value="EamA_dom"/>
</dbReference>
<gene>
    <name evidence="10" type="ORF">SAMN05421807_10595</name>
</gene>
<keyword evidence="4" id="KW-1003">Cell membrane</keyword>
<dbReference type="GO" id="GO:0005886">
    <property type="term" value="C:plasma membrane"/>
    <property type="evidence" value="ECO:0007669"/>
    <property type="project" value="UniProtKB-SubCell"/>
</dbReference>
<dbReference type="SUPFAM" id="SSF103481">
    <property type="entry name" value="Multidrug resistance efflux transporter EmrE"/>
    <property type="match status" value="2"/>
</dbReference>
<dbReference type="RefSeq" id="WP_073006894.1">
    <property type="nucleotide sequence ID" value="NZ_FQXD01000005.1"/>
</dbReference>
<evidence type="ECO:0000256" key="6">
    <source>
        <dbReference type="ARBA" id="ARBA00022989"/>
    </source>
</evidence>
<evidence type="ECO:0000256" key="3">
    <source>
        <dbReference type="ARBA" id="ARBA00022448"/>
    </source>
</evidence>
<evidence type="ECO:0000256" key="7">
    <source>
        <dbReference type="ARBA" id="ARBA00023136"/>
    </source>
</evidence>
<feature type="domain" description="EamA" evidence="9">
    <location>
        <begin position="159"/>
        <end position="284"/>
    </location>
</feature>
<keyword evidence="6 8" id="KW-1133">Transmembrane helix</keyword>
<evidence type="ECO:0000256" key="1">
    <source>
        <dbReference type="ARBA" id="ARBA00004651"/>
    </source>
</evidence>
<reference evidence="11" key="1">
    <citation type="submission" date="2016-11" db="EMBL/GenBank/DDBJ databases">
        <authorList>
            <person name="Varghese N."/>
            <person name="Submissions S."/>
        </authorList>
    </citation>
    <scope>NUCLEOTIDE SEQUENCE [LARGE SCALE GENOMIC DNA]</scope>
    <source>
        <strain evidence="11">CGMCC 1.6496</strain>
    </source>
</reference>
<keyword evidence="5 8" id="KW-0812">Transmembrane</keyword>